<dbReference type="EMBL" id="JAPVER010000020">
    <property type="protein sequence ID" value="MCZ3365399.1"/>
    <property type="molecule type" value="Genomic_DNA"/>
</dbReference>
<evidence type="ECO:0000313" key="2">
    <source>
        <dbReference type="EMBL" id="MCZ3373150.1"/>
    </source>
</evidence>
<accession>A0A9E5A1X7</accession>
<reference evidence="2" key="1">
    <citation type="submission" date="2022-12" db="EMBL/GenBank/DDBJ databases">
        <title>Reclassification of two methanogenic archaea species isolated from the Kolyma lowland permafrost.</title>
        <authorList>
            <person name="Trubitsyn V.E."/>
            <person name="Rivkina E.M."/>
            <person name="Shcherbakova V.A."/>
        </authorList>
    </citation>
    <scope>NUCLEOTIDE SEQUENCE</scope>
    <source>
        <strain evidence="1">M2</strain>
        <strain evidence="2">MK4</strain>
    </source>
</reference>
<sequence>MRSLNFETEKMQCYIRSDQVKILEKIKYEGRIEKDMKIPKTEIIRTALDNLFKLNINEILNLVELNKDIDN</sequence>
<comment type="caution">
    <text evidence="2">The sequence shown here is derived from an EMBL/GenBank/DDBJ whole genome shotgun (WGS) entry which is preliminary data.</text>
</comment>
<dbReference type="RefSeq" id="WP_048081360.1">
    <property type="nucleotide sequence ID" value="NZ_JAPVER010000020.1"/>
</dbReference>
<dbReference type="Proteomes" id="UP001068021">
    <property type="component" value="Unassembled WGS sequence"/>
</dbReference>
<keyword evidence="3" id="KW-1185">Reference proteome</keyword>
<dbReference type="AlphaFoldDB" id="A0A9E5A1X7"/>
<dbReference type="Proteomes" id="UP001074446">
    <property type="component" value="Unassembled WGS sequence"/>
</dbReference>
<proteinExistence type="predicted"/>
<name>A0A9E5A1X7_9EURY</name>
<evidence type="ECO:0000313" key="3">
    <source>
        <dbReference type="Proteomes" id="UP001068021"/>
    </source>
</evidence>
<organism evidence="2">
    <name type="scientific">Methanobacterium veterum</name>
    <dbReference type="NCBI Taxonomy" id="408577"/>
    <lineage>
        <taxon>Archaea</taxon>
        <taxon>Methanobacteriati</taxon>
        <taxon>Methanobacteriota</taxon>
        <taxon>Methanomada group</taxon>
        <taxon>Methanobacteria</taxon>
        <taxon>Methanobacteriales</taxon>
        <taxon>Methanobacteriaceae</taxon>
        <taxon>Methanobacterium</taxon>
    </lineage>
</organism>
<dbReference type="EMBL" id="JAPVES010000030">
    <property type="protein sequence ID" value="MCZ3373150.1"/>
    <property type="molecule type" value="Genomic_DNA"/>
</dbReference>
<evidence type="ECO:0000313" key="1">
    <source>
        <dbReference type="EMBL" id="MCZ3365399.1"/>
    </source>
</evidence>
<gene>
    <name evidence="2" type="ORF">O3H35_10945</name>
    <name evidence="1" type="ORF">O3H54_05845</name>
</gene>
<protein>
    <submittedName>
        <fullName evidence="2">Uncharacterized protein</fullName>
    </submittedName>
</protein>